<dbReference type="Proteomes" id="UP000317430">
    <property type="component" value="Unassembled WGS sequence"/>
</dbReference>
<feature type="region of interest" description="Disordered" evidence="1">
    <location>
        <begin position="21"/>
        <end position="69"/>
    </location>
</feature>
<feature type="chain" id="PRO_5038853268" description="DUF6287 domain-containing protein" evidence="2">
    <location>
        <begin position="19"/>
        <end position="340"/>
    </location>
</feature>
<dbReference type="RefSeq" id="WP_146567526.1">
    <property type="nucleotide sequence ID" value="NZ_VOHL01000004.1"/>
</dbReference>
<name>A0A5C5SBU4_9STRE</name>
<feature type="signal peptide" evidence="2">
    <location>
        <begin position="1"/>
        <end position="18"/>
    </location>
</feature>
<evidence type="ECO:0000256" key="1">
    <source>
        <dbReference type="SAM" id="MobiDB-lite"/>
    </source>
</evidence>
<keyword evidence="5" id="KW-1185">Reference proteome</keyword>
<dbReference type="OrthoDB" id="2136578at2"/>
<evidence type="ECO:0000313" key="4">
    <source>
        <dbReference type="EMBL" id="TWS97392.1"/>
    </source>
</evidence>
<comment type="caution">
    <text evidence="4">The sequence shown here is derived from an EMBL/GenBank/DDBJ whole genome shotgun (WGS) entry which is preliminary data.</text>
</comment>
<dbReference type="PROSITE" id="PS51257">
    <property type="entry name" value="PROKAR_LIPOPROTEIN"/>
    <property type="match status" value="1"/>
</dbReference>
<evidence type="ECO:0000259" key="3">
    <source>
        <dbReference type="Pfam" id="PF19804"/>
    </source>
</evidence>
<evidence type="ECO:0000256" key="2">
    <source>
        <dbReference type="SAM" id="SignalP"/>
    </source>
</evidence>
<keyword evidence="2" id="KW-0732">Signal</keyword>
<gene>
    <name evidence="4" type="ORF">FRX57_05580</name>
</gene>
<feature type="compositionally biased region" description="Low complexity" evidence="1">
    <location>
        <begin position="30"/>
        <end position="69"/>
    </location>
</feature>
<protein>
    <recommendedName>
        <fullName evidence="3">DUF6287 domain-containing protein</fullName>
    </recommendedName>
</protein>
<dbReference type="EMBL" id="VOHL01000004">
    <property type="protein sequence ID" value="TWS97392.1"/>
    <property type="molecule type" value="Genomic_DNA"/>
</dbReference>
<accession>A0A5C5SBU4</accession>
<feature type="domain" description="DUF6287" evidence="3">
    <location>
        <begin position="231"/>
        <end position="265"/>
    </location>
</feature>
<sequence>MKKRLVTVSLFASLVLLSACQSSSKKESATKSAPSGQTSTSQTSSQAVETSTAESSSSSTLASSPSSAAEKPLDYDTLYADTLAKVAADDNAVTLYAFYDIDGNGTKELLTGDRSSDGKVYALALYYLKNGVSTYLAHSQVAPAGGYRADFSINSNGTVTQYEWTSHEGKGTAKTYRIQADNSGLVTLSDKAVVMESQEQVAEADPNPLELSSLEWKELVRPSQTKVTEKSSLDLEAIAQGDLSSIAGTYPAAKGGMDFTINADGTGSISKSDGTWDFQFSNFRMENGMAQFNASFAGATYAVVPAGQASPNDLYQMFGDDSSRNRVLITGEGINVFFLD</sequence>
<dbReference type="InterPro" id="IPR046254">
    <property type="entry name" value="DUF6287"/>
</dbReference>
<evidence type="ECO:0000313" key="5">
    <source>
        <dbReference type="Proteomes" id="UP000317430"/>
    </source>
</evidence>
<proteinExistence type="predicted"/>
<reference evidence="4 5" key="1">
    <citation type="submission" date="2019-08" db="EMBL/GenBank/DDBJ databases">
        <authorList>
            <person name="Lei W."/>
        </authorList>
    </citation>
    <scope>NUCLEOTIDE SEQUENCE [LARGE SCALE GENOMIC DNA]</scope>
    <source>
        <strain evidence="4 5">CCUG 66496</strain>
    </source>
</reference>
<dbReference type="Pfam" id="PF19804">
    <property type="entry name" value="DUF6287"/>
    <property type="match status" value="1"/>
</dbReference>
<dbReference type="AlphaFoldDB" id="A0A5C5SBU4"/>
<organism evidence="4 5">
    <name type="scientific">Streptococcus cuniculipharyngis</name>
    <dbReference type="NCBI Taxonomy" id="1562651"/>
    <lineage>
        <taxon>Bacteria</taxon>
        <taxon>Bacillati</taxon>
        <taxon>Bacillota</taxon>
        <taxon>Bacilli</taxon>
        <taxon>Lactobacillales</taxon>
        <taxon>Streptococcaceae</taxon>
        <taxon>Streptococcus</taxon>
    </lineage>
</organism>